<keyword evidence="3 10" id="KW-0808">Transferase</keyword>
<comment type="subcellular location">
    <subcellularLocation>
        <location evidence="1">Membrane</location>
        <topology evidence="1">Multi-pass membrane protein</topology>
    </subcellularLocation>
</comment>
<feature type="domain" description="Glycosyltransferase 2-like" evidence="9">
    <location>
        <begin position="6"/>
        <end position="140"/>
    </location>
</feature>
<dbReference type="RefSeq" id="WP_176974461.1">
    <property type="nucleotide sequence ID" value="NZ_JABZEO010000001.1"/>
</dbReference>
<feature type="transmembrane region" description="Helical" evidence="8">
    <location>
        <begin position="216"/>
        <end position="246"/>
    </location>
</feature>
<feature type="region of interest" description="Disordered" evidence="7">
    <location>
        <begin position="309"/>
        <end position="337"/>
    </location>
</feature>
<evidence type="ECO:0000256" key="7">
    <source>
        <dbReference type="SAM" id="MobiDB-lite"/>
    </source>
</evidence>
<dbReference type="SUPFAM" id="SSF53448">
    <property type="entry name" value="Nucleotide-diphospho-sugar transferases"/>
    <property type="match status" value="1"/>
</dbReference>
<dbReference type="GO" id="GO:0005886">
    <property type="term" value="C:plasma membrane"/>
    <property type="evidence" value="ECO:0007669"/>
    <property type="project" value="TreeGrafter"/>
</dbReference>
<evidence type="ECO:0000256" key="8">
    <source>
        <dbReference type="SAM" id="Phobius"/>
    </source>
</evidence>
<dbReference type="Proteomes" id="UP000592294">
    <property type="component" value="Unassembled WGS sequence"/>
</dbReference>
<dbReference type="PANTHER" id="PTHR48090:SF1">
    <property type="entry name" value="PROPHAGE BACTOPRENOL GLUCOSYL TRANSFERASE HOMOLOG"/>
    <property type="match status" value="1"/>
</dbReference>
<evidence type="ECO:0000256" key="2">
    <source>
        <dbReference type="ARBA" id="ARBA00022676"/>
    </source>
</evidence>
<keyword evidence="4 8" id="KW-0812">Transmembrane</keyword>
<accession>A0A850R2Q8</accession>
<dbReference type="InterPro" id="IPR050256">
    <property type="entry name" value="Glycosyltransferase_2"/>
</dbReference>
<dbReference type="InterPro" id="IPR029044">
    <property type="entry name" value="Nucleotide-diphossugar_trans"/>
</dbReference>
<evidence type="ECO:0000259" key="9">
    <source>
        <dbReference type="Pfam" id="PF00535"/>
    </source>
</evidence>
<sequence length="337" mass="38435">MSQLTLVIPVFNEGAPLTDNVRAIREAVARIPEHRFQFLLVDDGSTDDSFIHLSAIRDTYADVSVLRLTRNFGKEAAIQAGLEHVDEASDAVIVMDADMQHPPALIPGMVALWNSGIDVVEAEKIRRQSESAISRWMAEVFYRIFFLLTGMDIRNQSDFKLLDRRVLDFYRNLHERERFFRGMIHWGGFPLARLTFEVSPRRHGNSRWSRFKLWRYSISAITSFSSAPLHFITILGALTFVVSIIFSAKALYDKFSGVALGGFTTVILLQLFIGSTLMISLGLLGIYVARIHDEVKRRPSYIVDWRVNSQKSASDENKRAQQDEVDDRHQQDLEQKG</sequence>
<name>A0A850R2Q8_9GAMM</name>
<dbReference type="PANTHER" id="PTHR48090">
    <property type="entry name" value="UNDECAPRENYL-PHOSPHATE 4-DEOXY-4-FORMAMIDO-L-ARABINOSE TRANSFERASE-RELATED"/>
    <property type="match status" value="1"/>
</dbReference>
<dbReference type="Pfam" id="PF00535">
    <property type="entry name" value="Glycos_transf_2"/>
    <property type="match status" value="1"/>
</dbReference>
<evidence type="ECO:0000256" key="5">
    <source>
        <dbReference type="ARBA" id="ARBA00022989"/>
    </source>
</evidence>
<keyword evidence="11" id="KW-1185">Reference proteome</keyword>
<dbReference type="InterPro" id="IPR001173">
    <property type="entry name" value="Glyco_trans_2-like"/>
</dbReference>
<evidence type="ECO:0000256" key="3">
    <source>
        <dbReference type="ARBA" id="ARBA00022679"/>
    </source>
</evidence>
<evidence type="ECO:0000256" key="6">
    <source>
        <dbReference type="ARBA" id="ARBA00023136"/>
    </source>
</evidence>
<keyword evidence="2" id="KW-0328">Glycosyltransferase</keyword>
<dbReference type="Gene3D" id="3.90.550.10">
    <property type="entry name" value="Spore Coat Polysaccharide Biosynthesis Protein SpsA, Chain A"/>
    <property type="match status" value="1"/>
</dbReference>
<reference evidence="10 11" key="1">
    <citation type="submission" date="2020-06" db="EMBL/GenBank/DDBJ databases">
        <title>Whole-genome sequence of Allochromatium humboldtianum DSM 21881, type strain.</title>
        <authorList>
            <person name="Kyndt J.A."/>
            <person name="Meyer T.E."/>
        </authorList>
    </citation>
    <scope>NUCLEOTIDE SEQUENCE [LARGE SCALE GENOMIC DNA]</scope>
    <source>
        <strain evidence="10 11">DSM 21881</strain>
    </source>
</reference>
<evidence type="ECO:0000313" key="10">
    <source>
        <dbReference type="EMBL" id="NVZ07648.1"/>
    </source>
</evidence>
<comment type="caution">
    <text evidence="10">The sequence shown here is derived from an EMBL/GenBank/DDBJ whole genome shotgun (WGS) entry which is preliminary data.</text>
</comment>
<feature type="transmembrane region" description="Helical" evidence="8">
    <location>
        <begin position="266"/>
        <end position="289"/>
    </location>
</feature>
<dbReference type="AlphaFoldDB" id="A0A850R2Q8"/>
<dbReference type="GO" id="GO:0016757">
    <property type="term" value="F:glycosyltransferase activity"/>
    <property type="evidence" value="ECO:0007669"/>
    <property type="project" value="UniProtKB-KW"/>
</dbReference>
<evidence type="ECO:0000256" key="4">
    <source>
        <dbReference type="ARBA" id="ARBA00022692"/>
    </source>
</evidence>
<organism evidence="10 11">
    <name type="scientific">Allochromatium humboldtianum</name>
    <dbReference type="NCBI Taxonomy" id="504901"/>
    <lineage>
        <taxon>Bacteria</taxon>
        <taxon>Pseudomonadati</taxon>
        <taxon>Pseudomonadota</taxon>
        <taxon>Gammaproteobacteria</taxon>
        <taxon>Chromatiales</taxon>
        <taxon>Chromatiaceae</taxon>
        <taxon>Allochromatium</taxon>
    </lineage>
</organism>
<evidence type="ECO:0000313" key="11">
    <source>
        <dbReference type="Proteomes" id="UP000592294"/>
    </source>
</evidence>
<dbReference type="EMBL" id="JABZEO010000001">
    <property type="protein sequence ID" value="NVZ07648.1"/>
    <property type="molecule type" value="Genomic_DNA"/>
</dbReference>
<keyword evidence="6 8" id="KW-0472">Membrane</keyword>
<dbReference type="CDD" id="cd04187">
    <property type="entry name" value="DPM1_like_bac"/>
    <property type="match status" value="1"/>
</dbReference>
<keyword evidence="5 8" id="KW-1133">Transmembrane helix</keyword>
<protein>
    <submittedName>
        <fullName evidence="10">Glycosyltransferase family 2 protein</fullName>
    </submittedName>
</protein>
<evidence type="ECO:0000256" key="1">
    <source>
        <dbReference type="ARBA" id="ARBA00004141"/>
    </source>
</evidence>
<gene>
    <name evidence="10" type="ORF">HW932_00045</name>
</gene>
<feature type="compositionally biased region" description="Basic and acidic residues" evidence="7">
    <location>
        <begin position="313"/>
        <end position="337"/>
    </location>
</feature>
<proteinExistence type="predicted"/>